<gene>
    <name evidence="4" type="ORF">APZ18_01530</name>
</gene>
<evidence type="ECO:0000256" key="2">
    <source>
        <dbReference type="SAM" id="Phobius"/>
    </source>
</evidence>
<evidence type="ECO:0000313" key="4">
    <source>
        <dbReference type="EMBL" id="KQC85909.1"/>
    </source>
</evidence>
<sequence>MYMSNNGRVKVVIESCILLIALVIVSCLYTAELSKSRNVLKEENKNGVVHEEKKQSKTVKNALFDKDDYKAEGFKNITVVVDAGHGGKDEGARSNNRRYREKDCNLAMVKKLKQMLDQTDINVIYTRLEDRYITKKRRTVIANMKKADLFISIHCNASDNIHSRASGIETLYAKRKGDNRLMTNRRFAHILLDTVEASSLNKARKCIRREDLFVLRHTDMPAVIVETGYMSNRKDMSYINSQKGQYDIADGIYKGIIKSLKEMSRRKKRG</sequence>
<reference evidence="4 5" key="1">
    <citation type="submission" date="2015-10" db="EMBL/GenBank/DDBJ databases">
        <title>Butyribacter intestini gen. nov., sp. nov., a butyric acid-producing bacterium of the family Lachnospiraceae isolated from the human faeces.</title>
        <authorList>
            <person name="Zou Y."/>
            <person name="Xue W."/>
            <person name="Luo G."/>
            <person name="Lv M."/>
        </authorList>
    </citation>
    <scope>NUCLEOTIDE SEQUENCE [LARGE SCALE GENOMIC DNA]</scope>
    <source>
        <strain evidence="4 5">TF01-11</strain>
    </source>
</reference>
<dbReference type="SMART" id="SM00646">
    <property type="entry name" value="Ami_3"/>
    <property type="match status" value="1"/>
</dbReference>
<feature type="domain" description="MurNAc-LAA" evidence="3">
    <location>
        <begin position="139"/>
        <end position="257"/>
    </location>
</feature>
<keyword evidence="2" id="KW-0472">Membrane</keyword>
<organism evidence="4 5">
    <name type="scientific">Butyribacter intestini</name>
    <dbReference type="NCBI Taxonomy" id="1703332"/>
    <lineage>
        <taxon>Bacteria</taxon>
        <taxon>Bacillati</taxon>
        <taxon>Bacillota</taxon>
        <taxon>Clostridia</taxon>
        <taxon>Lachnospirales</taxon>
        <taxon>Lachnospiraceae</taxon>
        <taxon>Butyribacter</taxon>
    </lineage>
</organism>
<dbReference type="CDD" id="cd02696">
    <property type="entry name" value="MurNAc-LAA"/>
    <property type="match status" value="1"/>
</dbReference>
<dbReference type="InterPro" id="IPR002508">
    <property type="entry name" value="MurNAc-LAA_cat"/>
</dbReference>
<dbReference type="RefSeq" id="WP_055940985.1">
    <property type="nucleotide sequence ID" value="NZ_JAQDCV010000010.1"/>
</dbReference>
<dbReference type="InterPro" id="IPR050695">
    <property type="entry name" value="N-acetylmuramoyl_amidase_3"/>
</dbReference>
<evidence type="ECO:0000256" key="1">
    <source>
        <dbReference type="ARBA" id="ARBA00022801"/>
    </source>
</evidence>
<keyword evidence="2" id="KW-1133">Transmembrane helix</keyword>
<dbReference type="PANTHER" id="PTHR30404:SF0">
    <property type="entry name" value="N-ACETYLMURAMOYL-L-ALANINE AMIDASE AMIC"/>
    <property type="match status" value="1"/>
</dbReference>
<accession>A0AAW3JTP0</accession>
<dbReference type="Proteomes" id="UP000050833">
    <property type="component" value="Unassembled WGS sequence"/>
</dbReference>
<dbReference type="GO" id="GO:0009253">
    <property type="term" value="P:peptidoglycan catabolic process"/>
    <property type="evidence" value="ECO:0007669"/>
    <property type="project" value="InterPro"/>
</dbReference>
<dbReference type="GO" id="GO:0008745">
    <property type="term" value="F:N-acetylmuramoyl-L-alanine amidase activity"/>
    <property type="evidence" value="ECO:0007669"/>
    <property type="project" value="InterPro"/>
</dbReference>
<dbReference type="GO" id="GO:0030288">
    <property type="term" value="C:outer membrane-bounded periplasmic space"/>
    <property type="evidence" value="ECO:0007669"/>
    <property type="project" value="TreeGrafter"/>
</dbReference>
<dbReference type="Gene3D" id="3.40.630.40">
    <property type="entry name" value="Zn-dependent exopeptidases"/>
    <property type="match status" value="1"/>
</dbReference>
<feature type="transmembrane region" description="Helical" evidence="2">
    <location>
        <begin position="12"/>
        <end position="31"/>
    </location>
</feature>
<dbReference type="PANTHER" id="PTHR30404">
    <property type="entry name" value="N-ACETYLMURAMOYL-L-ALANINE AMIDASE"/>
    <property type="match status" value="1"/>
</dbReference>
<dbReference type="AlphaFoldDB" id="A0AAW3JTP0"/>
<keyword evidence="5" id="KW-1185">Reference proteome</keyword>
<evidence type="ECO:0000313" key="5">
    <source>
        <dbReference type="Proteomes" id="UP000050833"/>
    </source>
</evidence>
<proteinExistence type="predicted"/>
<comment type="caution">
    <text evidence="4">The sequence shown here is derived from an EMBL/GenBank/DDBJ whole genome shotgun (WGS) entry which is preliminary data.</text>
</comment>
<dbReference type="EMBL" id="LLKB01000001">
    <property type="protein sequence ID" value="KQC85909.1"/>
    <property type="molecule type" value="Genomic_DNA"/>
</dbReference>
<evidence type="ECO:0000259" key="3">
    <source>
        <dbReference type="SMART" id="SM00646"/>
    </source>
</evidence>
<name>A0AAW3JTP0_9FIRM</name>
<protein>
    <recommendedName>
        <fullName evidence="3">MurNAc-LAA domain-containing protein</fullName>
    </recommendedName>
</protein>
<keyword evidence="2" id="KW-0812">Transmembrane</keyword>
<dbReference type="SUPFAM" id="SSF53187">
    <property type="entry name" value="Zn-dependent exopeptidases"/>
    <property type="match status" value="1"/>
</dbReference>
<dbReference type="Pfam" id="PF01520">
    <property type="entry name" value="Amidase_3"/>
    <property type="match status" value="1"/>
</dbReference>
<keyword evidence="1" id="KW-0378">Hydrolase</keyword>